<dbReference type="Proteomes" id="UP000251647">
    <property type="component" value="Unassembled WGS sequence"/>
</dbReference>
<protein>
    <submittedName>
        <fullName evidence="2">Uncharacterized protein conserved in bacteria</fullName>
    </submittedName>
</protein>
<dbReference type="PANTHER" id="PTHR37024:SF5">
    <property type="entry name" value="IMPA N-TERMINAL DOMAIN-CONTAINING PROTEIN"/>
    <property type="match status" value="1"/>
</dbReference>
<sequence>MGGLELPFINGYVIVTQLYFSELQQYKLVAHEDELRDSDCYQKIRDAINKRNSPLSGSVDWQLVQQLCDELGRTDGFDFIATIYFTIAAIKNEGLAGLANGLELQVVAVDTFIRNSSFPAQKRAELYQWMLGRIGNELRALKPTQSQLRDLYRCERACQRLNEIFMEVQPEHIPDLEAIGYVVFEHIDRLENGLSLKDHGRYEDVTNQKTKYQITGNDNQVSKTSSSVVVKPNYAQHAAQSPNKESTTHTSSRSYMSFALGLILGAGGIVTGAQLFPQWFQLLSTTHSQTVSENRSLLAQSVTTSQSSGRILTLEQGKAFQTHFTAQQFAEDKSIIVPMYLQQANALITQPAGGNLIEAFSLIDIIQRLYPNDESVEQAQNRYHQIETQYDELFATQYRRFNTARSRIANLQQSINANNRANTLRLSQGINEYAIGLSPVYGRISYITEQLKQGDKNQAQIEWQNLNQELQAISFKVEQLHQDLLRSSQ</sequence>
<name>A0A2T3QLY2_PHODM</name>
<gene>
    <name evidence="2" type="ORF">NCTC11647_01240</name>
</gene>
<dbReference type="EMBL" id="UATL01000001">
    <property type="protein sequence ID" value="SPY28153.1"/>
    <property type="molecule type" value="Genomic_DNA"/>
</dbReference>
<dbReference type="Pfam" id="PF06812">
    <property type="entry name" value="ImpA_N"/>
    <property type="match status" value="1"/>
</dbReference>
<dbReference type="OrthoDB" id="5905784at2"/>
<evidence type="ECO:0000313" key="3">
    <source>
        <dbReference type="Proteomes" id="UP000251647"/>
    </source>
</evidence>
<dbReference type="AlphaFoldDB" id="A0A2T3QLY2"/>
<feature type="domain" description="ImpA N-terminal" evidence="1">
    <location>
        <begin position="34"/>
        <end position="113"/>
    </location>
</feature>
<proteinExistence type="predicted"/>
<organism evidence="2 3">
    <name type="scientific">Photobacterium damselae</name>
    <dbReference type="NCBI Taxonomy" id="38293"/>
    <lineage>
        <taxon>Bacteria</taxon>
        <taxon>Pseudomonadati</taxon>
        <taxon>Pseudomonadota</taxon>
        <taxon>Gammaproteobacteria</taxon>
        <taxon>Vibrionales</taxon>
        <taxon>Vibrionaceae</taxon>
        <taxon>Photobacterium</taxon>
    </lineage>
</organism>
<evidence type="ECO:0000259" key="1">
    <source>
        <dbReference type="Pfam" id="PF06812"/>
    </source>
</evidence>
<dbReference type="InterPro" id="IPR010657">
    <property type="entry name" value="ImpA_N"/>
</dbReference>
<evidence type="ECO:0000313" key="2">
    <source>
        <dbReference type="EMBL" id="SPY28153.1"/>
    </source>
</evidence>
<reference evidence="2 3" key="1">
    <citation type="submission" date="2018-06" db="EMBL/GenBank/DDBJ databases">
        <authorList>
            <consortium name="Pathogen Informatics"/>
            <person name="Doyle S."/>
        </authorList>
    </citation>
    <scope>NUCLEOTIDE SEQUENCE [LARGE SCALE GENOMIC DNA]</scope>
    <source>
        <strain evidence="2 3">NCTC11647</strain>
    </source>
</reference>
<accession>A0A2T3QLY2</accession>
<dbReference type="PANTHER" id="PTHR37024">
    <property type="entry name" value="TYPE VI SECRETION SYSTEM DUF2094 AND IMPA-RELATED DOMAIN PROTEIN"/>
    <property type="match status" value="1"/>
</dbReference>